<reference evidence="1 2" key="1">
    <citation type="journal article" date="2006" name="Science">
        <title>The genome of black cottonwood, Populus trichocarpa (Torr. &amp; Gray).</title>
        <authorList>
            <person name="Tuskan G.A."/>
            <person name="Difazio S."/>
            <person name="Jansson S."/>
            <person name="Bohlmann J."/>
            <person name="Grigoriev I."/>
            <person name="Hellsten U."/>
            <person name="Putnam N."/>
            <person name="Ralph S."/>
            <person name="Rombauts S."/>
            <person name="Salamov A."/>
            <person name="Schein J."/>
            <person name="Sterck L."/>
            <person name="Aerts A."/>
            <person name="Bhalerao R.R."/>
            <person name="Bhalerao R.P."/>
            <person name="Blaudez D."/>
            <person name="Boerjan W."/>
            <person name="Brun A."/>
            <person name="Brunner A."/>
            <person name="Busov V."/>
            <person name="Campbell M."/>
            <person name="Carlson J."/>
            <person name="Chalot M."/>
            <person name="Chapman J."/>
            <person name="Chen G.L."/>
            <person name="Cooper D."/>
            <person name="Coutinho P.M."/>
            <person name="Couturier J."/>
            <person name="Covert S."/>
            <person name="Cronk Q."/>
            <person name="Cunningham R."/>
            <person name="Davis J."/>
            <person name="Degroeve S."/>
            <person name="Dejardin A."/>
            <person name="Depamphilis C."/>
            <person name="Detter J."/>
            <person name="Dirks B."/>
            <person name="Dubchak I."/>
            <person name="Duplessis S."/>
            <person name="Ehlting J."/>
            <person name="Ellis B."/>
            <person name="Gendler K."/>
            <person name="Goodstein D."/>
            <person name="Gribskov M."/>
            <person name="Grimwood J."/>
            <person name="Groover A."/>
            <person name="Gunter L."/>
            <person name="Hamberger B."/>
            <person name="Heinze B."/>
            <person name="Helariutta Y."/>
            <person name="Henrissat B."/>
            <person name="Holligan D."/>
            <person name="Holt R."/>
            <person name="Huang W."/>
            <person name="Islam-Faridi N."/>
            <person name="Jones S."/>
            <person name="Jones-Rhoades M."/>
            <person name="Jorgensen R."/>
            <person name="Joshi C."/>
            <person name="Kangasjarvi J."/>
            <person name="Karlsson J."/>
            <person name="Kelleher C."/>
            <person name="Kirkpatrick R."/>
            <person name="Kirst M."/>
            <person name="Kohler A."/>
            <person name="Kalluri U."/>
            <person name="Larimer F."/>
            <person name="Leebens-Mack J."/>
            <person name="Leple J.C."/>
            <person name="Locascio P."/>
            <person name="Lou Y."/>
            <person name="Lucas S."/>
            <person name="Martin F."/>
            <person name="Montanini B."/>
            <person name="Napoli C."/>
            <person name="Nelson D.R."/>
            <person name="Nelson C."/>
            <person name="Nieminen K."/>
            <person name="Nilsson O."/>
            <person name="Pereda V."/>
            <person name="Peter G."/>
            <person name="Philippe R."/>
            <person name="Pilate G."/>
            <person name="Poliakov A."/>
            <person name="Razumovskaya J."/>
            <person name="Richardson P."/>
            <person name="Rinaldi C."/>
            <person name="Ritland K."/>
            <person name="Rouze P."/>
            <person name="Ryaboy D."/>
            <person name="Schmutz J."/>
            <person name="Schrader J."/>
            <person name="Segerman B."/>
            <person name="Shin H."/>
            <person name="Siddiqui A."/>
            <person name="Sterky F."/>
            <person name="Terry A."/>
            <person name="Tsai C.J."/>
            <person name="Uberbacher E."/>
            <person name="Unneberg P."/>
            <person name="Vahala J."/>
            <person name="Wall K."/>
            <person name="Wessler S."/>
            <person name="Yang G."/>
            <person name="Yin T."/>
            <person name="Douglas C."/>
            <person name="Marra M."/>
            <person name="Sandberg G."/>
            <person name="Van de Peer Y."/>
            <person name="Rokhsar D."/>
        </authorList>
    </citation>
    <scope>NUCLEOTIDE SEQUENCE [LARGE SCALE GENOMIC DNA]</scope>
    <source>
        <strain evidence="2">cv. Nisqually</strain>
    </source>
</reference>
<sequence>MLLAKYNYGARELVPFVYHHGQNPGDHITWVLTLQSRDCKQDYFCKLAITLPALPSFGSASSRILPLYHRRMGWHVVTRALHRSRPSNRYTSLSQFSQISQLRQNSKVDKLRTIDSLVEISCIFFL</sequence>
<protein>
    <submittedName>
        <fullName evidence="1">Uncharacterized protein</fullName>
    </submittedName>
</protein>
<keyword evidence="2" id="KW-1185">Reference proteome</keyword>
<dbReference type="Proteomes" id="UP000006729">
    <property type="component" value="Chromosome 8"/>
</dbReference>
<proteinExistence type="predicted"/>
<evidence type="ECO:0000313" key="2">
    <source>
        <dbReference type="Proteomes" id="UP000006729"/>
    </source>
</evidence>
<organism evidence="1 2">
    <name type="scientific">Populus trichocarpa</name>
    <name type="common">Western balsam poplar</name>
    <name type="synonym">Populus balsamifera subsp. trichocarpa</name>
    <dbReference type="NCBI Taxonomy" id="3694"/>
    <lineage>
        <taxon>Eukaryota</taxon>
        <taxon>Viridiplantae</taxon>
        <taxon>Streptophyta</taxon>
        <taxon>Embryophyta</taxon>
        <taxon>Tracheophyta</taxon>
        <taxon>Spermatophyta</taxon>
        <taxon>Magnoliopsida</taxon>
        <taxon>eudicotyledons</taxon>
        <taxon>Gunneridae</taxon>
        <taxon>Pentapetalae</taxon>
        <taxon>rosids</taxon>
        <taxon>fabids</taxon>
        <taxon>Malpighiales</taxon>
        <taxon>Salicaceae</taxon>
        <taxon>Saliceae</taxon>
        <taxon>Populus</taxon>
    </lineage>
</organism>
<evidence type="ECO:0000313" key="1">
    <source>
        <dbReference type="EMBL" id="KAI9390321.1"/>
    </source>
</evidence>
<name>A0ACC0SM50_POPTR</name>
<dbReference type="EMBL" id="CM009297">
    <property type="protein sequence ID" value="KAI9390321.1"/>
    <property type="molecule type" value="Genomic_DNA"/>
</dbReference>
<comment type="caution">
    <text evidence="1">The sequence shown here is derived from an EMBL/GenBank/DDBJ whole genome shotgun (WGS) entry which is preliminary data.</text>
</comment>
<gene>
    <name evidence="1" type="ORF">POPTR_008G165950v4</name>
</gene>
<accession>A0ACC0SM50</accession>